<evidence type="ECO:0000313" key="2">
    <source>
        <dbReference type="Proteomes" id="UP000318833"/>
    </source>
</evidence>
<dbReference type="OrthoDB" id="1166039at2"/>
<proteinExistence type="predicted"/>
<dbReference type="RefSeq" id="WP_143915922.1">
    <property type="nucleotide sequence ID" value="NZ_CANMIK010000011.1"/>
</dbReference>
<organism evidence="1 2">
    <name type="scientific">Aquimarina algiphila</name>
    <dbReference type="NCBI Taxonomy" id="2047982"/>
    <lineage>
        <taxon>Bacteria</taxon>
        <taxon>Pseudomonadati</taxon>
        <taxon>Bacteroidota</taxon>
        <taxon>Flavobacteriia</taxon>
        <taxon>Flavobacteriales</taxon>
        <taxon>Flavobacteriaceae</taxon>
        <taxon>Aquimarina</taxon>
    </lineage>
</organism>
<protein>
    <submittedName>
        <fullName evidence="1">Uncharacterized protein</fullName>
    </submittedName>
</protein>
<sequence length="106" mass="12420">MKSNDMLLCQMIQAHNPKLITMITDQNIVNPKKIKVHPNEVVYLHFFYSHMPDFKVEIQTATETLLLDDKNTIHQSSNTILKAVSDIHFKTDNTQDFFVQLLRTQY</sequence>
<evidence type="ECO:0000313" key="1">
    <source>
        <dbReference type="EMBL" id="TSE10002.1"/>
    </source>
</evidence>
<accession>A0A554VNR0</accession>
<keyword evidence="2" id="KW-1185">Reference proteome</keyword>
<dbReference type="Proteomes" id="UP000318833">
    <property type="component" value="Unassembled WGS sequence"/>
</dbReference>
<dbReference type="EMBL" id="VLNR01000010">
    <property type="protein sequence ID" value="TSE10002.1"/>
    <property type="molecule type" value="Genomic_DNA"/>
</dbReference>
<dbReference type="AlphaFoldDB" id="A0A554VNR0"/>
<reference evidence="1 2" key="1">
    <citation type="submission" date="2019-07" db="EMBL/GenBank/DDBJ databases">
        <title>The draft genome sequence of Aquimarina algiphila M91.</title>
        <authorList>
            <person name="Meng X."/>
        </authorList>
    </citation>
    <scope>NUCLEOTIDE SEQUENCE [LARGE SCALE GENOMIC DNA]</scope>
    <source>
        <strain evidence="1 2">M91</strain>
    </source>
</reference>
<gene>
    <name evidence="1" type="ORF">FOF46_06790</name>
</gene>
<comment type="caution">
    <text evidence="1">The sequence shown here is derived from an EMBL/GenBank/DDBJ whole genome shotgun (WGS) entry which is preliminary data.</text>
</comment>
<name>A0A554VNR0_9FLAO</name>